<evidence type="ECO:0000313" key="2">
    <source>
        <dbReference type="EMBL" id="MEP7727935.1"/>
    </source>
</evidence>
<evidence type="ECO:0000259" key="1">
    <source>
        <dbReference type="Pfam" id="PF18381"/>
    </source>
</evidence>
<sequence>MAIAASGSVQTGDFIHNFNHIFGKEVMNNVVSSITSDVRFHGVTKTSM</sequence>
<name>A0ABV0KUV1_9GAMM</name>
<accession>A0ABV0KUV1</accession>
<organism evidence="2 3">
    <name type="scientific">Marinomonas primoryensis</name>
    <dbReference type="NCBI Taxonomy" id="178399"/>
    <lineage>
        <taxon>Bacteria</taxon>
        <taxon>Pseudomonadati</taxon>
        <taxon>Pseudomonadota</taxon>
        <taxon>Gammaproteobacteria</taxon>
        <taxon>Oceanospirillales</taxon>
        <taxon>Oceanospirillaceae</taxon>
        <taxon>Marinomonas</taxon>
    </lineage>
</organism>
<comment type="caution">
    <text evidence="2">The sequence shown here is derived from an EMBL/GenBank/DDBJ whole genome shotgun (WGS) entry which is preliminary data.</text>
</comment>
<dbReference type="InterPro" id="IPR041080">
    <property type="entry name" value="YcaO_C"/>
</dbReference>
<reference evidence="2 3" key="1">
    <citation type="submission" date="2024-05" db="EMBL/GenBank/DDBJ databases">
        <authorList>
            <person name="Busch G.E."/>
            <person name="Sharma I."/>
        </authorList>
    </citation>
    <scope>NUCLEOTIDE SEQUENCE [LARGE SCALE GENOMIC DNA]</scope>
    <source>
        <strain evidence="2 3">23GB23</strain>
    </source>
</reference>
<protein>
    <recommendedName>
        <fullName evidence="1">YcaO cyclodehydratase C-terminal domain-containing protein</fullName>
    </recommendedName>
</protein>
<evidence type="ECO:0000313" key="3">
    <source>
        <dbReference type="Proteomes" id="UP001471651"/>
    </source>
</evidence>
<proteinExistence type="predicted"/>
<dbReference type="EMBL" id="JBDYKN010000001">
    <property type="protein sequence ID" value="MEP7727935.1"/>
    <property type="molecule type" value="Genomic_DNA"/>
</dbReference>
<dbReference type="Pfam" id="PF18381">
    <property type="entry name" value="YcaO_C"/>
    <property type="match status" value="1"/>
</dbReference>
<dbReference type="Proteomes" id="UP001471651">
    <property type="component" value="Unassembled WGS sequence"/>
</dbReference>
<keyword evidence="3" id="KW-1185">Reference proteome</keyword>
<feature type="domain" description="YcaO cyclodehydratase C-terminal" evidence="1">
    <location>
        <begin position="3"/>
        <end position="48"/>
    </location>
</feature>
<gene>
    <name evidence="2" type="ORF">ABKW32_00640</name>
</gene>
<dbReference type="RefSeq" id="WP_348575812.1">
    <property type="nucleotide sequence ID" value="NZ_JBDYKN010000001.1"/>
</dbReference>